<keyword evidence="1" id="KW-0805">Transcription regulation</keyword>
<evidence type="ECO:0000313" key="7">
    <source>
        <dbReference type="EMBL" id="TQL36737.1"/>
    </source>
</evidence>
<organism evidence="7 8">
    <name type="scientific">Salinispora arenicola</name>
    <dbReference type="NCBI Taxonomy" id="168697"/>
    <lineage>
        <taxon>Bacteria</taxon>
        <taxon>Bacillati</taxon>
        <taxon>Actinomycetota</taxon>
        <taxon>Actinomycetes</taxon>
        <taxon>Micromonosporales</taxon>
        <taxon>Micromonosporaceae</taxon>
        <taxon>Salinispora</taxon>
    </lineage>
</organism>
<keyword evidence="9" id="KW-1185">Reference proteome</keyword>
<evidence type="ECO:0000259" key="5">
    <source>
        <dbReference type="PROSITE" id="PS50949"/>
    </source>
</evidence>
<dbReference type="GO" id="GO:0045892">
    <property type="term" value="P:negative regulation of DNA-templated transcription"/>
    <property type="evidence" value="ECO:0007669"/>
    <property type="project" value="TreeGrafter"/>
</dbReference>
<keyword evidence="2" id="KW-0238">DNA-binding</keyword>
<reference evidence="6 9" key="2">
    <citation type="submission" date="2021-03" db="EMBL/GenBank/DDBJ databases">
        <title>Whole genome shotgun sequence of Salinispora arenicola NBRC 105043.</title>
        <authorList>
            <person name="Komaki H."/>
            <person name="Tamura T."/>
        </authorList>
    </citation>
    <scope>NUCLEOTIDE SEQUENCE [LARGE SCALE GENOMIC DNA]</scope>
    <source>
        <strain evidence="6 9">NBRC 105043</strain>
    </source>
</reference>
<feature type="compositionally biased region" description="Low complexity" evidence="4">
    <location>
        <begin position="163"/>
        <end position="174"/>
    </location>
</feature>
<evidence type="ECO:0000256" key="4">
    <source>
        <dbReference type="SAM" id="MobiDB-lite"/>
    </source>
</evidence>
<protein>
    <submittedName>
        <fullName evidence="7">Regulatory GntR family protein</fullName>
    </submittedName>
</protein>
<dbReference type="InterPro" id="IPR050679">
    <property type="entry name" value="Bact_HTH_transcr_reg"/>
</dbReference>
<dbReference type="Proteomes" id="UP000677457">
    <property type="component" value="Unassembled WGS sequence"/>
</dbReference>
<dbReference type="Gene3D" id="1.10.10.10">
    <property type="entry name" value="Winged helix-like DNA-binding domain superfamily/Winged helix DNA-binding domain"/>
    <property type="match status" value="1"/>
</dbReference>
<evidence type="ECO:0000256" key="2">
    <source>
        <dbReference type="ARBA" id="ARBA00023125"/>
    </source>
</evidence>
<dbReference type="GO" id="GO:0003677">
    <property type="term" value="F:DNA binding"/>
    <property type="evidence" value="ECO:0007669"/>
    <property type="project" value="UniProtKB-KW"/>
</dbReference>
<feature type="region of interest" description="Disordered" evidence="4">
    <location>
        <begin position="163"/>
        <end position="190"/>
    </location>
</feature>
<dbReference type="GO" id="GO:0003700">
    <property type="term" value="F:DNA-binding transcription factor activity"/>
    <property type="evidence" value="ECO:0007669"/>
    <property type="project" value="InterPro"/>
</dbReference>
<accession>A0A542XLL3</accession>
<reference evidence="7 8" key="1">
    <citation type="submission" date="2019-06" db="EMBL/GenBank/DDBJ databases">
        <title>Sequencing the genomes of 1000 actinobacteria strains.</title>
        <authorList>
            <person name="Klenk H.-P."/>
        </authorList>
    </citation>
    <scope>NUCLEOTIDE SEQUENCE [LARGE SCALE GENOMIC DNA]</scope>
    <source>
        <strain evidence="7 8">DSM 44819</strain>
    </source>
</reference>
<dbReference type="AlphaFoldDB" id="A0A542XLL3"/>
<name>A0A542XLL3_SALAC</name>
<dbReference type="Pfam" id="PF00392">
    <property type="entry name" value="GntR"/>
    <property type="match status" value="1"/>
</dbReference>
<dbReference type="InterPro" id="IPR000524">
    <property type="entry name" value="Tscrpt_reg_HTH_GntR"/>
</dbReference>
<gene>
    <name evidence="7" type="ORF">FB564_1866</name>
    <name evidence="6" type="ORF">Sar04_39270</name>
</gene>
<dbReference type="RefSeq" id="WP_142116291.1">
    <property type="nucleotide sequence ID" value="NZ_BOQM01000032.1"/>
</dbReference>
<keyword evidence="3" id="KW-0804">Transcription</keyword>
<dbReference type="PANTHER" id="PTHR44846">
    <property type="entry name" value="MANNOSYL-D-GLYCERATE TRANSPORT/METABOLISM SYSTEM REPRESSOR MNGR-RELATED"/>
    <property type="match status" value="1"/>
</dbReference>
<dbReference type="InterPro" id="IPR036388">
    <property type="entry name" value="WH-like_DNA-bd_sf"/>
</dbReference>
<dbReference type="InterPro" id="IPR036390">
    <property type="entry name" value="WH_DNA-bd_sf"/>
</dbReference>
<evidence type="ECO:0000313" key="9">
    <source>
        <dbReference type="Proteomes" id="UP000677457"/>
    </source>
</evidence>
<sequence>MPHDADDRRALFQRVVDDIVDQIRTGKLAPGDVLPTARRMADTYSVASMTAQRALRELQHRGLTYAVVGKGTFVHPQAPERIGTDAAGRPIAATTQTPVISDNPALNRRLALYLLERDRISGRIVDAFMNKDTAAAWQATEELATLQQTHTDLTDDLAAYEANLGRAASSGAPEPAEPPAPKKPRRNPKA</sequence>
<dbReference type="EMBL" id="BOQM01000032">
    <property type="protein sequence ID" value="GIM87191.1"/>
    <property type="molecule type" value="Genomic_DNA"/>
</dbReference>
<evidence type="ECO:0000256" key="1">
    <source>
        <dbReference type="ARBA" id="ARBA00023015"/>
    </source>
</evidence>
<dbReference type="PROSITE" id="PS50949">
    <property type="entry name" value="HTH_GNTR"/>
    <property type="match status" value="1"/>
</dbReference>
<evidence type="ECO:0000313" key="6">
    <source>
        <dbReference type="EMBL" id="GIM87191.1"/>
    </source>
</evidence>
<comment type="caution">
    <text evidence="7">The sequence shown here is derived from an EMBL/GenBank/DDBJ whole genome shotgun (WGS) entry which is preliminary data.</text>
</comment>
<dbReference type="SUPFAM" id="SSF46785">
    <property type="entry name" value="Winged helix' DNA-binding domain"/>
    <property type="match status" value="1"/>
</dbReference>
<evidence type="ECO:0000256" key="3">
    <source>
        <dbReference type="ARBA" id="ARBA00023163"/>
    </source>
</evidence>
<feature type="domain" description="HTH gntR-type" evidence="5">
    <location>
        <begin position="9"/>
        <end position="77"/>
    </location>
</feature>
<evidence type="ECO:0000313" key="8">
    <source>
        <dbReference type="Proteomes" id="UP000315983"/>
    </source>
</evidence>
<dbReference type="PANTHER" id="PTHR44846:SF1">
    <property type="entry name" value="MANNOSYL-D-GLYCERATE TRANSPORT_METABOLISM SYSTEM REPRESSOR MNGR-RELATED"/>
    <property type="match status" value="1"/>
</dbReference>
<dbReference type="GeneID" id="93771133"/>
<dbReference type="SMART" id="SM00345">
    <property type="entry name" value="HTH_GNTR"/>
    <property type="match status" value="1"/>
</dbReference>
<dbReference type="EMBL" id="VFOL01000001">
    <property type="protein sequence ID" value="TQL36737.1"/>
    <property type="molecule type" value="Genomic_DNA"/>
</dbReference>
<dbReference type="CDD" id="cd07377">
    <property type="entry name" value="WHTH_GntR"/>
    <property type="match status" value="1"/>
</dbReference>
<dbReference type="Proteomes" id="UP000315983">
    <property type="component" value="Unassembled WGS sequence"/>
</dbReference>
<proteinExistence type="predicted"/>